<feature type="compositionally biased region" description="Polar residues" evidence="7">
    <location>
        <begin position="506"/>
        <end position="538"/>
    </location>
</feature>
<keyword evidence="10" id="KW-1185">Reference proteome</keyword>
<feature type="compositionally biased region" description="Polar residues" evidence="7">
    <location>
        <begin position="464"/>
        <end position="483"/>
    </location>
</feature>
<dbReference type="Pfam" id="PF04082">
    <property type="entry name" value="Fungal_trans"/>
    <property type="match status" value="1"/>
</dbReference>
<sequence length="1351" mass="149810">MSEGNPYNFHLAVSSIHYSIPSPQTNGVSTVALPHSGQHTLGFRGDNPDFTYNMNGIAGGPQTNHSYSFQYGGNMPTVPRGPPPPGHPQQWKVGRPEMDSVGRHITHDSSQRGTSGYPPAEMAGSWSSTQTSYIRSQQSASFPHPHTMAGHSSNYNMHSHPQYTHSTHRSMHTPLEPSAAPSPPNPYPGSPRTPVSAHQTVTTNGILAPQPFRQPNNTRASISGAIPDGAPYRQDTISSHGSSYTESDQSSPSTHPLIARQQRGSMASPLAPPPVNQPPNYVESISHLSYRRNSDGYPHIDDGKTIELELSRGKPVPYGQPEYMSDDESRIKRETRSPSTSISPGNARMDLSDDRSPSFSGSTGKDSKSGIAVPEGWQVGTGKQTMNLLLPKMKDGIQVNPEWGFTAGGKARQRLPQACKNCRAKKIRCMESDFDESKCQHCTKMQIHCVRYEKDDDKKKKNRNSVSQDFIKTENGSGRSGSVASDIGVGMGAPATKTKKRKSADESLNGTKRINRGTGSRANSLTPLDGNMANSSPSMHRPVHLHAVSMSVLDEKPPLFPSNTTDATATQQDPDSRGMQIKALRENHFRVSQAQEMHGHGRTSSLADSSPYSYTSASPTNSVSNVPTGFNDGQVYVVTTELRHRAVSHTSTPFTMMGTPPMTTIQPPMGEDPRHHGLPGPDVLQKMMACYFEHVFSQTYAFLHQQTFMDNLDTHPPVLLFSMCAVSARFSPFQSQEEDWALYTRELITRDNYDNYCLEVVQSMVHMGLHDFGSNNGHRAWMFAGMAVRMGSALNMNLENRKKDKEKDAIAKECIRRTYWSYYLIDRFNSYGVARPFLIQDHDCHIQLPCNQPSFTKGEYVITEHLLGPNPYHPEQGSKYMGAMAFLVRIVGIWGNILRQIHLSGFQVYTPRKEASATEFLDFVEKLENWRRTLPTGLEYSNENLAGQIKVGTTGAFVMMHVMWHTAMAYVHRYVRTVGIPKDYISKNINPQQIVESIRKAFVHADAVLQIMCHVHQRKQEAKRNNEKPVVVNAPFLGQAISDACHITVIRALEVSDPSGSLEQRRRVDVGLAWLKELKRYWKPIEGMHKKLKKTVRSLSRSVSQPPHTVPTPESSNSLENNLQPGVQYAVDPTNYTAESSYSNVGLGVGDGHFAQFTDYLSFGHLPMQLFNEAFVSDNSQNYLNEYARQEAGFPELYPYTTEAPMMPVPEFHTVDYNTSMGLEALESLMTSKDTYKNDAEISDDEDIASPGKSKSHAVYFDPDAVRDGNLQDSGSSDTSGHSRRASEVATNKHENPMDVLNLINQNDVNQGLQRQRGIMSLTDKFTGPKGVAAPETTEVGGPLNEDNFTV</sequence>
<feature type="compositionally biased region" description="Polar residues" evidence="7">
    <location>
        <begin position="1271"/>
        <end position="1280"/>
    </location>
</feature>
<feature type="region of interest" description="Disordered" evidence="7">
    <location>
        <begin position="309"/>
        <end position="375"/>
    </location>
</feature>
<keyword evidence="2" id="KW-0479">Metal-binding</keyword>
<dbReference type="InterPro" id="IPR007219">
    <property type="entry name" value="XnlR_reg_dom"/>
</dbReference>
<dbReference type="SMART" id="SM00066">
    <property type="entry name" value="GAL4"/>
    <property type="match status" value="1"/>
</dbReference>
<dbReference type="SUPFAM" id="SSF57701">
    <property type="entry name" value="Zn2/Cys6 DNA-binding domain"/>
    <property type="match status" value="1"/>
</dbReference>
<proteinExistence type="predicted"/>
<feature type="compositionally biased region" description="Basic and acidic residues" evidence="7">
    <location>
        <begin position="1285"/>
        <end position="1297"/>
    </location>
</feature>
<evidence type="ECO:0000256" key="6">
    <source>
        <dbReference type="ARBA" id="ARBA00023242"/>
    </source>
</evidence>
<dbReference type="EMBL" id="HF935718">
    <property type="protein sequence ID" value="CCX31997.1"/>
    <property type="molecule type" value="Genomic_DNA"/>
</dbReference>
<feature type="region of interest" description="Disordered" evidence="7">
    <location>
        <begin position="556"/>
        <end position="575"/>
    </location>
</feature>
<accession>U4LKA0</accession>
<dbReference type="eggNOG" id="ENOG502QR2H">
    <property type="taxonomic scope" value="Eukaryota"/>
</dbReference>
<dbReference type="PANTHER" id="PTHR47338:SF27">
    <property type="entry name" value="ZN(II)2CYS6 TRANSCRIPTION FACTOR (EUROFUNG)"/>
    <property type="match status" value="1"/>
</dbReference>
<dbReference type="GO" id="GO:0008270">
    <property type="term" value="F:zinc ion binding"/>
    <property type="evidence" value="ECO:0007669"/>
    <property type="project" value="InterPro"/>
</dbReference>
<keyword evidence="5" id="KW-0804">Transcription</keyword>
<dbReference type="STRING" id="1076935.U4LKA0"/>
<evidence type="ECO:0000256" key="7">
    <source>
        <dbReference type="SAM" id="MobiDB-lite"/>
    </source>
</evidence>
<feature type="region of interest" description="Disordered" evidence="7">
    <location>
        <begin position="102"/>
        <end position="256"/>
    </location>
</feature>
<dbReference type="PANTHER" id="PTHR47338">
    <property type="entry name" value="ZN(II)2CYS6 TRANSCRIPTION FACTOR (EUROFUNG)-RELATED"/>
    <property type="match status" value="1"/>
</dbReference>
<dbReference type="GO" id="GO:0003677">
    <property type="term" value="F:DNA binding"/>
    <property type="evidence" value="ECO:0007669"/>
    <property type="project" value="InterPro"/>
</dbReference>
<keyword evidence="6" id="KW-0539">Nucleus</keyword>
<feature type="compositionally biased region" description="Polar residues" evidence="7">
    <location>
        <begin position="235"/>
        <end position="254"/>
    </location>
</feature>
<evidence type="ECO:0000256" key="1">
    <source>
        <dbReference type="ARBA" id="ARBA00004123"/>
    </source>
</evidence>
<evidence type="ECO:0000256" key="3">
    <source>
        <dbReference type="ARBA" id="ARBA00023015"/>
    </source>
</evidence>
<feature type="compositionally biased region" description="Polar residues" evidence="7">
    <location>
        <begin position="125"/>
        <end position="141"/>
    </location>
</feature>
<comment type="subcellular location">
    <subcellularLocation>
        <location evidence="1">Nucleus</location>
    </subcellularLocation>
</comment>
<dbReference type="GO" id="GO:0005634">
    <property type="term" value="C:nucleus"/>
    <property type="evidence" value="ECO:0007669"/>
    <property type="project" value="UniProtKB-SubCell"/>
</dbReference>
<name>U4LKA0_PYROM</name>
<dbReference type="GO" id="GO:0006351">
    <property type="term" value="P:DNA-templated transcription"/>
    <property type="evidence" value="ECO:0007669"/>
    <property type="project" value="InterPro"/>
</dbReference>
<dbReference type="InterPro" id="IPR036864">
    <property type="entry name" value="Zn2-C6_fun-type_DNA-bd_sf"/>
</dbReference>
<protein>
    <submittedName>
        <fullName evidence="9">Similar to Uncharacterized transcriptional regulatory protein C530.11c acc. no. O59746</fullName>
    </submittedName>
</protein>
<dbReference type="Proteomes" id="UP000018144">
    <property type="component" value="Unassembled WGS sequence"/>
</dbReference>
<feature type="compositionally biased region" description="Low complexity" evidence="7">
    <location>
        <begin position="609"/>
        <end position="622"/>
    </location>
</feature>
<evidence type="ECO:0000313" key="9">
    <source>
        <dbReference type="EMBL" id="CCX31997.1"/>
    </source>
</evidence>
<dbReference type="Gene3D" id="4.10.240.10">
    <property type="entry name" value="Zn(2)-C6 fungal-type DNA-binding domain"/>
    <property type="match status" value="1"/>
</dbReference>
<dbReference type="OrthoDB" id="2154091at2759"/>
<feature type="compositionally biased region" description="Polar residues" evidence="7">
    <location>
        <begin position="150"/>
        <end position="165"/>
    </location>
</feature>
<keyword evidence="3" id="KW-0805">Transcription regulation</keyword>
<evidence type="ECO:0000256" key="4">
    <source>
        <dbReference type="ARBA" id="ARBA00023026"/>
    </source>
</evidence>
<feature type="domain" description="Zn(2)-C6 fungal-type" evidence="8">
    <location>
        <begin position="418"/>
        <end position="451"/>
    </location>
</feature>
<gene>
    <name evidence="9" type="ORF">PCON_12092</name>
</gene>
<dbReference type="PROSITE" id="PS50048">
    <property type="entry name" value="ZN2_CY6_FUNGAL_2"/>
    <property type="match status" value="1"/>
</dbReference>
<feature type="region of interest" description="Disordered" evidence="7">
    <location>
        <begin position="1098"/>
        <end position="1122"/>
    </location>
</feature>
<dbReference type="PROSITE" id="PS00463">
    <property type="entry name" value="ZN2_CY6_FUNGAL_1"/>
    <property type="match status" value="1"/>
</dbReference>
<feature type="region of interest" description="Disordered" evidence="7">
    <location>
        <begin position="1326"/>
        <end position="1351"/>
    </location>
</feature>
<evidence type="ECO:0000313" key="10">
    <source>
        <dbReference type="Proteomes" id="UP000018144"/>
    </source>
</evidence>
<dbReference type="CDD" id="cd12148">
    <property type="entry name" value="fungal_TF_MHR"/>
    <property type="match status" value="1"/>
</dbReference>
<feature type="region of interest" description="Disordered" evidence="7">
    <location>
        <begin position="1265"/>
        <end position="1298"/>
    </location>
</feature>
<feature type="region of interest" description="Disordered" evidence="7">
    <location>
        <begin position="454"/>
        <end position="538"/>
    </location>
</feature>
<evidence type="ECO:0000256" key="2">
    <source>
        <dbReference type="ARBA" id="ARBA00022723"/>
    </source>
</evidence>
<organism evidence="9 10">
    <name type="scientific">Pyronema omphalodes (strain CBS 100304)</name>
    <name type="common">Pyronema confluens</name>
    <dbReference type="NCBI Taxonomy" id="1076935"/>
    <lineage>
        <taxon>Eukaryota</taxon>
        <taxon>Fungi</taxon>
        <taxon>Dikarya</taxon>
        <taxon>Ascomycota</taxon>
        <taxon>Pezizomycotina</taxon>
        <taxon>Pezizomycetes</taxon>
        <taxon>Pezizales</taxon>
        <taxon>Pyronemataceae</taxon>
        <taxon>Pyronema</taxon>
    </lineage>
</organism>
<dbReference type="SMART" id="SM00906">
    <property type="entry name" value="Fungal_trans"/>
    <property type="match status" value="1"/>
</dbReference>
<feature type="compositionally biased region" description="Basic and acidic residues" evidence="7">
    <location>
        <begin position="327"/>
        <end position="336"/>
    </location>
</feature>
<feature type="compositionally biased region" description="Pro residues" evidence="7">
    <location>
        <begin position="180"/>
        <end position="191"/>
    </location>
</feature>
<feature type="compositionally biased region" description="Polar residues" evidence="7">
    <location>
        <begin position="196"/>
        <end position="205"/>
    </location>
</feature>
<evidence type="ECO:0000259" key="8">
    <source>
        <dbReference type="PROSITE" id="PS50048"/>
    </source>
</evidence>
<dbReference type="GO" id="GO:0000981">
    <property type="term" value="F:DNA-binding transcription factor activity, RNA polymerase II-specific"/>
    <property type="evidence" value="ECO:0007669"/>
    <property type="project" value="InterPro"/>
</dbReference>
<dbReference type="Pfam" id="PF00172">
    <property type="entry name" value="Zn_clus"/>
    <property type="match status" value="1"/>
</dbReference>
<dbReference type="CDD" id="cd00067">
    <property type="entry name" value="GAL4"/>
    <property type="match status" value="1"/>
</dbReference>
<feature type="compositionally biased region" description="Low complexity" evidence="7">
    <location>
        <begin position="564"/>
        <end position="573"/>
    </location>
</feature>
<dbReference type="InterPro" id="IPR050815">
    <property type="entry name" value="TF_fung"/>
</dbReference>
<dbReference type="InterPro" id="IPR001138">
    <property type="entry name" value="Zn2Cys6_DnaBD"/>
</dbReference>
<keyword evidence="4" id="KW-0843">Virulence</keyword>
<evidence type="ECO:0000256" key="5">
    <source>
        <dbReference type="ARBA" id="ARBA00023163"/>
    </source>
</evidence>
<reference evidence="9 10" key="1">
    <citation type="journal article" date="2013" name="PLoS Genet.">
        <title>The genome and development-dependent transcriptomes of Pyronema confluens: a window into fungal evolution.</title>
        <authorList>
            <person name="Traeger S."/>
            <person name="Altegoer F."/>
            <person name="Freitag M."/>
            <person name="Gabaldon T."/>
            <person name="Kempken F."/>
            <person name="Kumar A."/>
            <person name="Marcet-Houben M."/>
            <person name="Poggeler S."/>
            <person name="Stajich J.E."/>
            <person name="Nowrousian M."/>
        </authorList>
    </citation>
    <scope>NUCLEOTIDE SEQUENCE [LARGE SCALE GENOMIC DNA]</scope>
    <source>
        <strain evidence="10">CBS 100304</strain>
        <tissue evidence="9">Vegetative mycelium</tissue>
    </source>
</reference>
<dbReference type="OMA" id="HRAGHAN"/>
<feature type="region of interest" description="Disordered" evidence="7">
    <location>
        <begin position="593"/>
        <end position="629"/>
    </location>
</feature>